<keyword evidence="4" id="KW-1015">Disulfide bond</keyword>
<dbReference type="AlphaFoldDB" id="A0A1H3RLX4"/>
<feature type="disulfide bond" description="Redox-active" evidence="4">
    <location>
        <begin position="76"/>
        <end position="80"/>
    </location>
</feature>
<reference evidence="8 9" key="1">
    <citation type="submission" date="2016-10" db="EMBL/GenBank/DDBJ databases">
        <authorList>
            <person name="de Groot N.N."/>
        </authorList>
    </citation>
    <scope>NUCLEOTIDE SEQUENCE [LARGE SCALE GENOMIC DNA]</scope>
    <source>
        <strain evidence="8 9">LMG 24775</strain>
    </source>
</reference>
<dbReference type="InterPro" id="IPR013766">
    <property type="entry name" value="Thioredoxin_domain"/>
</dbReference>
<protein>
    <submittedName>
        <fullName evidence="8">Protein SCO1/2</fullName>
    </submittedName>
    <submittedName>
        <fullName evidence="7">SCO family protein</fullName>
    </submittedName>
</protein>
<evidence type="ECO:0000256" key="1">
    <source>
        <dbReference type="ARBA" id="ARBA00010996"/>
    </source>
</evidence>
<dbReference type="GO" id="GO:0046872">
    <property type="term" value="F:metal ion binding"/>
    <property type="evidence" value="ECO:0007669"/>
    <property type="project" value="UniProtKB-KW"/>
</dbReference>
<keyword evidence="5" id="KW-0732">Signal</keyword>
<feature type="signal peptide" evidence="5">
    <location>
        <begin position="1"/>
        <end position="21"/>
    </location>
</feature>
<dbReference type="InterPro" id="IPR003782">
    <property type="entry name" value="SCO1/SenC"/>
</dbReference>
<evidence type="ECO:0000256" key="5">
    <source>
        <dbReference type="SAM" id="SignalP"/>
    </source>
</evidence>
<dbReference type="InterPro" id="IPR036249">
    <property type="entry name" value="Thioredoxin-like_sf"/>
</dbReference>
<feature type="binding site" evidence="3">
    <location>
        <position position="76"/>
    </location>
    <ligand>
        <name>Cu cation</name>
        <dbReference type="ChEBI" id="CHEBI:23378"/>
    </ligand>
</feature>
<name>A0A1H3RLX4_9BURK</name>
<feature type="chain" id="PRO_5044558520" evidence="5">
    <location>
        <begin position="22"/>
        <end position="204"/>
    </location>
</feature>
<dbReference type="PROSITE" id="PS51257">
    <property type="entry name" value="PROKAR_LIPOPROTEIN"/>
    <property type="match status" value="1"/>
</dbReference>
<reference evidence="7 10" key="2">
    <citation type="submission" date="2020-12" db="EMBL/GenBank/DDBJ databases">
        <title>FDA dAtabase for Regulatory Grade micrObial Sequences (FDA-ARGOS): Supporting development and validation of Infectious Disease Dx tests.</title>
        <authorList>
            <person name="Sproer C."/>
            <person name="Gronow S."/>
            <person name="Severitt S."/>
            <person name="Schroder I."/>
            <person name="Tallon L."/>
            <person name="Sadzewicz L."/>
            <person name="Zhao X."/>
            <person name="Boylan J."/>
            <person name="Ott S."/>
            <person name="Bowen H."/>
            <person name="Vavikolanu K."/>
            <person name="Mehta A."/>
            <person name="Aluvathingal J."/>
            <person name="Nadendla S."/>
            <person name="Lowell S."/>
            <person name="Myers T."/>
            <person name="Yan Y."/>
            <person name="Sichtig H."/>
        </authorList>
    </citation>
    <scope>NUCLEOTIDE SEQUENCE [LARGE SCALE GENOMIC DNA]</scope>
    <source>
        <strain evidence="7 10">FDAARGOS_890</strain>
    </source>
</reference>
<evidence type="ECO:0000256" key="3">
    <source>
        <dbReference type="PIRSR" id="PIRSR603782-1"/>
    </source>
</evidence>
<evidence type="ECO:0000256" key="4">
    <source>
        <dbReference type="PIRSR" id="PIRSR603782-2"/>
    </source>
</evidence>
<evidence type="ECO:0000313" key="9">
    <source>
        <dbReference type="Proteomes" id="UP000183417"/>
    </source>
</evidence>
<feature type="binding site" evidence="3">
    <location>
        <position position="80"/>
    </location>
    <ligand>
        <name>Cu cation</name>
        <dbReference type="ChEBI" id="CHEBI:23378"/>
    </ligand>
</feature>
<feature type="binding site" evidence="3">
    <location>
        <position position="165"/>
    </location>
    <ligand>
        <name>Cu cation</name>
        <dbReference type="ChEBI" id="CHEBI:23378"/>
    </ligand>
</feature>
<dbReference type="EMBL" id="CP065748">
    <property type="protein sequence ID" value="QPS84443.1"/>
    <property type="molecule type" value="Genomic_DNA"/>
</dbReference>
<evidence type="ECO:0000313" key="8">
    <source>
        <dbReference type="EMBL" id="SDZ26732.1"/>
    </source>
</evidence>
<dbReference type="SUPFAM" id="SSF52833">
    <property type="entry name" value="Thioredoxin-like"/>
    <property type="match status" value="1"/>
</dbReference>
<feature type="domain" description="Thioredoxin" evidence="6">
    <location>
        <begin position="38"/>
        <end position="204"/>
    </location>
</feature>
<dbReference type="KEGG" id="dla:I6G47_15860"/>
<gene>
    <name evidence="7" type="ORF">I6G47_15860</name>
    <name evidence="8" type="ORF">SAMN05421547_11627</name>
</gene>
<keyword evidence="10" id="KW-1185">Reference proteome</keyword>
<dbReference type="PROSITE" id="PS51352">
    <property type="entry name" value="THIOREDOXIN_2"/>
    <property type="match status" value="1"/>
</dbReference>
<dbReference type="Proteomes" id="UP000183417">
    <property type="component" value="Unassembled WGS sequence"/>
</dbReference>
<dbReference type="Gene3D" id="3.40.30.10">
    <property type="entry name" value="Glutaredoxin"/>
    <property type="match status" value="1"/>
</dbReference>
<dbReference type="PANTHER" id="PTHR12151">
    <property type="entry name" value="ELECTRON TRANSPORT PROTIN SCO1/SENC FAMILY MEMBER"/>
    <property type="match status" value="1"/>
</dbReference>
<proteinExistence type="inferred from homology"/>
<accession>A0A1H3RLX4</accession>
<comment type="similarity">
    <text evidence="1">Belongs to the SCO1/2 family.</text>
</comment>
<dbReference type="FunFam" id="3.40.30.10:FF:000013">
    <property type="entry name" value="Blast:Protein SCO1 homolog, mitochondrial"/>
    <property type="match status" value="1"/>
</dbReference>
<dbReference type="CDD" id="cd02968">
    <property type="entry name" value="SCO"/>
    <property type="match status" value="1"/>
</dbReference>
<evidence type="ECO:0000313" key="10">
    <source>
        <dbReference type="Proteomes" id="UP000595064"/>
    </source>
</evidence>
<evidence type="ECO:0000313" key="7">
    <source>
        <dbReference type="EMBL" id="QPS84443.1"/>
    </source>
</evidence>
<keyword evidence="3" id="KW-0479">Metal-binding</keyword>
<dbReference type="RefSeq" id="WP_016453745.1">
    <property type="nucleotide sequence ID" value="NZ_AP025556.1"/>
</dbReference>
<dbReference type="GeneID" id="94694576"/>
<organism evidence="8 9">
    <name type="scientific">Delftia lacustris</name>
    <dbReference type="NCBI Taxonomy" id="558537"/>
    <lineage>
        <taxon>Bacteria</taxon>
        <taxon>Pseudomonadati</taxon>
        <taxon>Pseudomonadota</taxon>
        <taxon>Betaproteobacteria</taxon>
        <taxon>Burkholderiales</taxon>
        <taxon>Comamonadaceae</taxon>
        <taxon>Delftia</taxon>
    </lineage>
</organism>
<dbReference type="Pfam" id="PF02630">
    <property type="entry name" value="SCO1-SenC"/>
    <property type="match status" value="1"/>
</dbReference>
<sequence length="204" mass="22209">MNKRTALRFLGVTAMAWGALALSGCSREAKTSFQGVDVTGAEYAKDIPLRDVDGKQRSIKDFAGKVVVVFFGYTQCPDVCPTTLQELVEVKQQLGADGDRLQGVFVTLDPERDTPEVLKAYLGNFDPGFVGLHGTPEETAAVAKDFKLFYKKVPGKTEGTYTLDHSAGSYVYDTAGRLRVYERYGGGPQVLGADVKALLQEKRS</sequence>
<keyword evidence="2 3" id="KW-0186">Copper</keyword>
<evidence type="ECO:0000259" key="6">
    <source>
        <dbReference type="PROSITE" id="PS51352"/>
    </source>
</evidence>
<dbReference type="EMBL" id="FNPE01000016">
    <property type="protein sequence ID" value="SDZ26732.1"/>
    <property type="molecule type" value="Genomic_DNA"/>
</dbReference>
<dbReference type="Proteomes" id="UP000595064">
    <property type="component" value="Chromosome"/>
</dbReference>
<dbReference type="PANTHER" id="PTHR12151:SF25">
    <property type="entry name" value="LINALOOL DEHYDRATASE_ISOMERASE DOMAIN-CONTAINING PROTEIN"/>
    <property type="match status" value="1"/>
</dbReference>
<evidence type="ECO:0000256" key="2">
    <source>
        <dbReference type="ARBA" id="ARBA00023008"/>
    </source>
</evidence>